<dbReference type="HOGENOM" id="CLU_164360_0_0_1"/>
<gene>
    <name evidence="1" type="primary">AlNc14C461G11784</name>
    <name evidence="1" type="ORF">ALNC14_132720</name>
</gene>
<dbReference type="AlphaFoldDB" id="F0X046"/>
<reference evidence="1" key="2">
    <citation type="submission" date="2011-02" db="EMBL/GenBank/DDBJ databases">
        <authorList>
            <person name="MacLean D."/>
        </authorList>
    </citation>
    <scope>NUCLEOTIDE SEQUENCE</scope>
</reference>
<proteinExistence type="predicted"/>
<organism evidence="1">
    <name type="scientific">Albugo laibachii Nc14</name>
    <dbReference type="NCBI Taxonomy" id="890382"/>
    <lineage>
        <taxon>Eukaryota</taxon>
        <taxon>Sar</taxon>
        <taxon>Stramenopiles</taxon>
        <taxon>Oomycota</taxon>
        <taxon>Peronosporomycetes</taxon>
        <taxon>Albuginales</taxon>
        <taxon>Albuginaceae</taxon>
        <taxon>Albugo</taxon>
    </lineage>
</organism>
<protein>
    <submittedName>
        <fullName evidence="1">AlNc14C461G11784 protein</fullName>
    </submittedName>
</protein>
<dbReference type="EMBL" id="FR824503">
    <property type="protein sequence ID" value="CCA27128.1"/>
    <property type="molecule type" value="Genomic_DNA"/>
</dbReference>
<sequence>MPTYFGYLNDSLELFFFRVKQYCQSQGIDMDAPENQDQVIAFIAVKLRGAAAWYQQVVMQDIYQIALVEHMEEAMKLEFVPVDNTT</sequence>
<reference evidence="1" key="1">
    <citation type="journal article" date="2011" name="PLoS Biol.">
        <title>Gene gain and loss during evolution of obligate parasitism in the white rust pathogen of Arabidopsis thaliana.</title>
        <authorList>
            <person name="Kemen E."/>
            <person name="Gardiner A."/>
            <person name="Schultz-Larsen T."/>
            <person name="Kemen A.C."/>
            <person name="Balmuth A.L."/>
            <person name="Robert-Seilaniantz A."/>
            <person name="Bailey K."/>
            <person name="Holub E."/>
            <person name="Studholme D.J."/>
            <person name="Maclean D."/>
            <person name="Jones J.D."/>
        </authorList>
    </citation>
    <scope>NUCLEOTIDE SEQUENCE</scope>
</reference>
<accession>F0X046</accession>
<name>F0X046_9STRA</name>
<evidence type="ECO:0000313" key="1">
    <source>
        <dbReference type="EMBL" id="CCA27128.1"/>
    </source>
</evidence>